<evidence type="ECO:0000313" key="19">
    <source>
        <dbReference type="Proteomes" id="UP000295805"/>
    </source>
</evidence>
<feature type="transmembrane region" description="Helical" evidence="14">
    <location>
        <begin position="194"/>
        <end position="215"/>
    </location>
</feature>
<evidence type="ECO:0000259" key="15">
    <source>
        <dbReference type="Pfam" id="PF07732"/>
    </source>
</evidence>
<keyword evidence="8" id="KW-0677">Repeat</keyword>
<evidence type="ECO:0000256" key="4">
    <source>
        <dbReference type="ARBA" id="ARBA00011233"/>
    </source>
</evidence>
<evidence type="ECO:0000256" key="2">
    <source>
        <dbReference type="ARBA" id="ARBA00001973"/>
    </source>
</evidence>
<evidence type="ECO:0000313" key="20">
    <source>
        <dbReference type="Proteomes" id="UP001560293"/>
    </source>
</evidence>
<evidence type="ECO:0000256" key="11">
    <source>
        <dbReference type="ARBA" id="ARBA00049340"/>
    </source>
</evidence>
<evidence type="ECO:0000256" key="13">
    <source>
        <dbReference type="SAM" id="MobiDB-lite"/>
    </source>
</evidence>
<dbReference type="Pfam" id="PF07732">
    <property type="entry name" value="Cu-oxidase_3"/>
    <property type="match status" value="1"/>
</dbReference>
<dbReference type="PANTHER" id="PTHR11709:SF394">
    <property type="entry name" value="FI03373P-RELATED"/>
    <property type="match status" value="1"/>
</dbReference>
<feature type="binding site" description="type 1 copper site" evidence="12">
    <location>
        <position position="451"/>
    </location>
    <ligand>
        <name>Cu cation</name>
        <dbReference type="ChEBI" id="CHEBI:23378"/>
        <label>1</label>
    </ligand>
</feature>
<feature type="binding site" description="type 1 copper site" evidence="12">
    <location>
        <position position="446"/>
    </location>
    <ligand>
        <name>Cu cation</name>
        <dbReference type="ChEBI" id="CHEBI:23378"/>
        <label>1</label>
    </ligand>
</feature>
<dbReference type="Proteomes" id="UP000295805">
    <property type="component" value="Unassembled WGS sequence"/>
</dbReference>
<keyword evidence="10 12" id="KW-0186">Copper</keyword>
<keyword evidence="14" id="KW-0812">Transmembrane</keyword>
<evidence type="ECO:0000256" key="9">
    <source>
        <dbReference type="ARBA" id="ARBA00023002"/>
    </source>
</evidence>
<dbReference type="InterPro" id="IPR008972">
    <property type="entry name" value="Cupredoxin"/>
</dbReference>
<dbReference type="Proteomes" id="UP001560293">
    <property type="component" value="Unassembled WGS sequence"/>
</dbReference>
<dbReference type="CDD" id="cd04208">
    <property type="entry name" value="CuRO_2_CuNIR"/>
    <property type="match status" value="1"/>
</dbReference>
<comment type="catalytic activity">
    <reaction evidence="11">
        <text>nitric oxide + Fe(III)-[cytochrome c] + H2O = Fe(II)-[cytochrome c] + nitrite + 2 H(+)</text>
        <dbReference type="Rhea" id="RHEA:15233"/>
        <dbReference type="Rhea" id="RHEA-COMP:10350"/>
        <dbReference type="Rhea" id="RHEA-COMP:14399"/>
        <dbReference type="ChEBI" id="CHEBI:15377"/>
        <dbReference type="ChEBI" id="CHEBI:15378"/>
        <dbReference type="ChEBI" id="CHEBI:16301"/>
        <dbReference type="ChEBI" id="CHEBI:16480"/>
        <dbReference type="ChEBI" id="CHEBI:29033"/>
        <dbReference type="ChEBI" id="CHEBI:29034"/>
        <dbReference type="EC" id="1.7.2.1"/>
    </reaction>
</comment>
<evidence type="ECO:0000256" key="10">
    <source>
        <dbReference type="ARBA" id="ARBA00023008"/>
    </source>
</evidence>
<evidence type="ECO:0000313" key="16">
    <source>
        <dbReference type="EMBL" id="MCT2116530.1"/>
    </source>
</evidence>
<feature type="binding site" description="type 1 copper site" evidence="12">
    <location>
        <position position="485"/>
    </location>
    <ligand>
        <name>Cu cation</name>
        <dbReference type="ChEBI" id="CHEBI:23378"/>
        <label>1</label>
    </ligand>
</feature>
<reference evidence="16" key="2">
    <citation type="submission" date="2022-04" db="EMBL/GenBank/DDBJ databases">
        <title>Human microbiome associated bacterial genomes.</title>
        <authorList>
            <person name="Sandstrom S."/>
            <person name="Salamzade R."/>
            <person name="Kalan L.R."/>
        </authorList>
    </citation>
    <scope>NUCLEOTIDE SEQUENCE</scope>
    <source>
        <strain evidence="16">P3-SID1762</strain>
    </source>
</reference>
<accession>A0A4R3ZU93</accession>
<feature type="binding site" description="type 1 copper site" evidence="12">
    <location>
        <position position="643"/>
    </location>
    <ligand>
        <name>Cu cation</name>
        <dbReference type="ChEBI" id="CHEBI:23378"/>
        <label>1</label>
    </ligand>
</feature>
<sequence length="660" mass="69120">MIAVALGAYLLAVLWHLVYLVRAARSAPPREFASMSIACGLVWLPIALGWATWLVATGRMADLGDVTAPLLAGAAAQILFGAMSFLMPTVMRGGPAAVRAGMVEMNRLAAFRLVLVNAGLTVFLAPGGTSWTRVVGSLLAFVGFVLFLPVMIRAVRAQLRVIRAAAAAREAGEKPARVTADTARAEIAPGRRRNLVGALAALLVAALATGTVLAVDPSSPLRRTDGSAAVTPTGNTTTVEVVAVGMRFEPSTVTVPVGDRLVIELRNDDETTVHDLYLANGVGTGRVEPGETARVDVGVVGRPVEGWCTIAGHKAMGMTFDVQVEGDDPAGGGAGGGVGGAAQDPRAAGHDGHSGAGDDAASPTDAIDVLSPPSDDVETRDPVLPPAPPGREHRVSLTVRETTDELAPGVVRPVWTYNGGLPAPTLRGRVGDTFVVTFRNEGTIGHSIDFHAGDVSPDEVMRTIPPGEELEYRFTVKRAGAWLYHCATAPMSGHVAAGMFGALIVDPPELPEVDREYVLVQSEAYLGGDDEPFDMDKIAARRPDLVMFNGHATQYRRDPLTARVGETVRIWVVAAGPSDGTSFHVVGGQFDTVYKEGAYRLRDGRDAFGGSGGGAQALDLAPSQGGFVEMTPAEPGRYVFVDHSFADAEKGATGFLDVSD</sequence>
<dbReference type="EMBL" id="SMCX01000009">
    <property type="protein sequence ID" value="TCW23928.1"/>
    <property type="molecule type" value="Genomic_DNA"/>
</dbReference>
<dbReference type="EMBL" id="JALXTC010000005">
    <property type="protein sequence ID" value="MCT2116530.1"/>
    <property type="molecule type" value="Genomic_DNA"/>
</dbReference>
<comment type="subunit">
    <text evidence="4">Homotrimer.</text>
</comment>
<dbReference type="Gene3D" id="2.60.40.420">
    <property type="entry name" value="Cupredoxins - blue copper proteins"/>
    <property type="match status" value="3"/>
</dbReference>
<evidence type="ECO:0000256" key="6">
    <source>
        <dbReference type="ARBA" id="ARBA00017290"/>
    </source>
</evidence>
<dbReference type="GO" id="GO:0005507">
    <property type="term" value="F:copper ion binding"/>
    <property type="evidence" value="ECO:0007669"/>
    <property type="project" value="InterPro"/>
</dbReference>
<dbReference type="EMBL" id="JBFTEZ010000002">
    <property type="protein sequence ID" value="MEX6464188.1"/>
    <property type="molecule type" value="Genomic_DNA"/>
</dbReference>
<dbReference type="InterPro" id="IPR045087">
    <property type="entry name" value="Cu-oxidase_fam"/>
</dbReference>
<keyword evidence="9" id="KW-0560">Oxidoreductase</keyword>
<dbReference type="CDD" id="cd11020">
    <property type="entry name" value="CuRO_1_CuNIR"/>
    <property type="match status" value="1"/>
</dbReference>
<dbReference type="PANTHER" id="PTHR11709">
    <property type="entry name" value="MULTI-COPPER OXIDASE"/>
    <property type="match status" value="1"/>
</dbReference>
<dbReference type="InterPro" id="IPR011707">
    <property type="entry name" value="Cu-oxidase-like_N"/>
</dbReference>
<feature type="region of interest" description="Disordered" evidence="13">
    <location>
        <begin position="323"/>
        <end position="395"/>
    </location>
</feature>
<keyword evidence="14" id="KW-0472">Membrane</keyword>
<comment type="caution">
    <text evidence="18">The sequence shown here is derived from an EMBL/GenBank/DDBJ whole genome shotgun (WGS) entry which is preliminary data.</text>
</comment>
<keyword evidence="20" id="KW-1185">Reference proteome</keyword>
<dbReference type="GeneID" id="89529201"/>
<feature type="transmembrane region" description="Helical" evidence="14">
    <location>
        <begin position="108"/>
        <end position="128"/>
    </location>
</feature>
<gene>
    <name evidence="17" type="ORF">AB6N35_07455</name>
    <name evidence="18" type="ORF">EDD19_10978</name>
    <name evidence="16" type="ORF">M3D93_01970</name>
</gene>
<feature type="transmembrane region" description="Helical" evidence="14">
    <location>
        <begin position="134"/>
        <end position="155"/>
    </location>
</feature>
<keyword evidence="7 12" id="KW-0479">Metal-binding</keyword>
<feature type="transmembrane region" description="Helical" evidence="14">
    <location>
        <begin position="36"/>
        <end position="56"/>
    </location>
</feature>
<name>A0A4R3ZU93_9ACTN</name>
<feature type="transmembrane region" description="Helical" evidence="14">
    <location>
        <begin position="68"/>
        <end position="87"/>
    </location>
</feature>
<proteinExistence type="inferred from homology"/>
<dbReference type="Proteomes" id="UP001206890">
    <property type="component" value="Unassembled WGS sequence"/>
</dbReference>
<feature type="binding site" description="type 1 copper site" evidence="12">
    <location>
        <position position="486"/>
    </location>
    <ligand>
        <name>Cu cation</name>
        <dbReference type="ChEBI" id="CHEBI:23378"/>
        <label>1</label>
    </ligand>
</feature>
<protein>
    <recommendedName>
        <fullName evidence="6">Copper-containing nitrite reductase</fullName>
        <ecNumber evidence="5">1.7.2.1</ecNumber>
    </recommendedName>
</protein>
<dbReference type="PRINTS" id="PR00695">
    <property type="entry name" value="CUNO2RDTASE"/>
</dbReference>
<comment type="cofactor">
    <cofactor evidence="1 12">
        <name>Cu(+)</name>
        <dbReference type="ChEBI" id="CHEBI:49552"/>
    </cofactor>
</comment>
<evidence type="ECO:0000313" key="17">
    <source>
        <dbReference type="EMBL" id="MEX6464188.1"/>
    </source>
</evidence>
<feature type="domain" description="Plastocyanin-like" evidence="15">
    <location>
        <begin position="399"/>
        <end position="509"/>
    </location>
</feature>
<organism evidence="18 19">
    <name type="scientific">Dietzia cinnamea</name>
    <dbReference type="NCBI Taxonomy" id="321318"/>
    <lineage>
        <taxon>Bacteria</taxon>
        <taxon>Bacillati</taxon>
        <taxon>Actinomycetota</taxon>
        <taxon>Actinomycetes</taxon>
        <taxon>Mycobacteriales</taxon>
        <taxon>Dietziaceae</taxon>
        <taxon>Dietzia</taxon>
    </lineage>
</organism>
<evidence type="ECO:0000313" key="18">
    <source>
        <dbReference type="EMBL" id="TCW23928.1"/>
    </source>
</evidence>
<evidence type="ECO:0000256" key="1">
    <source>
        <dbReference type="ARBA" id="ARBA00001960"/>
    </source>
</evidence>
<reference evidence="17" key="4">
    <citation type="submission" date="2024-07" db="EMBL/GenBank/DDBJ databases">
        <authorList>
            <person name="Wildschutte H."/>
        </authorList>
    </citation>
    <scope>NUCLEOTIDE SEQUENCE</scope>
    <source>
        <strain evidence="17">N60</strain>
    </source>
</reference>
<reference evidence="20" key="3">
    <citation type="submission" date="2024-07" db="EMBL/GenBank/DDBJ databases">
        <title>Pseudomonas strain that inhibits Aeromonas fish pathogens.</title>
        <authorList>
            <person name="Wildschutte H."/>
        </authorList>
    </citation>
    <scope>NUCLEOTIDE SEQUENCE [LARGE SCALE GENOMIC DNA]</scope>
    <source>
        <strain evidence="20">n60</strain>
    </source>
</reference>
<evidence type="ECO:0000256" key="5">
    <source>
        <dbReference type="ARBA" id="ARBA00011882"/>
    </source>
</evidence>
<dbReference type="EC" id="1.7.2.1" evidence="5"/>
<dbReference type="AlphaFoldDB" id="A0A4R3ZU93"/>
<evidence type="ECO:0000256" key="8">
    <source>
        <dbReference type="ARBA" id="ARBA00022737"/>
    </source>
</evidence>
<dbReference type="InterPro" id="IPR001287">
    <property type="entry name" value="NO2-reductase_Cu"/>
</dbReference>
<feature type="transmembrane region" description="Helical" evidence="14">
    <location>
        <begin position="6"/>
        <end position="24"/>
    </location>
</feature>
<dbReference type="RefSeq" id="WP_243699682.1">
    <property type="nucleotide sequence ID" value="NZ_CP143053.1"/>
</dbReference>
<feature type="binding site" description="type 1 copper site" evidence="12">
    <location>
        <position position="499"/>
    </location>
    <ligand>
        <name>Cu cation</name>
        <dbReference type="ChEBI" id="CHEBI:23378"/>
        <label>1</label>
    </ligand>
</feature>
<evidence type="ECO:0000256" key="12">
    <source>
        <dbReference type="PIRSR" id="PIRSR601287-1"/>
    </source>
</evidence>
<evidence type="ECO:0000256" key="14">
    <source>
        <dbReference type="SAM" id="Phobius"/>
    </source>
</evidence>
<feature type="compositionally biased region" description="Gly residues" evidence="13">
    <location>
        <begin position="329"/>
        <end position="340"/>
    </location>
</feature>
<keyword evidence="14" id="KW-1133">Transmembrane helix</keyword>
<evidence type="ECO:0000256" key="3">
    <source>
        <dbReference type="ARBA" id="ARBA00010609"/>
    </source>
</evidence>
<reference evidence="18 19" key="1">
    <citation type="submission" date="2019-03" db="EMBL/GenBank/DDBJ databases">
        <title>Root nodule microbial communities of legume samples collected from USA, Mexico and Botswana.</title>
        <authorList>
            <person name="Hirsch A."/>
        </authorList>
    </citation>
    <scope>NUCLEOTIDE SEQUENCE [LARGE SCALE GENOMIC DNA]</scope>
    <source>
        <strain evidence="18 19">55</strain>
    </source>
</reference>
<comment type="cofactor">
    <cofactor evidence="2 12">
        <name>Cu(2+)</name>
        <dbReference type="ChEBI" id="CHEBI:29036"/>
    </cofactor>
</comment>
<feature type="binding site" description="type 1 copper site" evidence="12">
    <location>
        <position position="494"/>
    </location>
    <ligand>
        <name>Cu cation</name>
        <dbReference type="ChEBI" id="CHEBI:23378"/>
        <label>1</label>
    </ligand>
</feature>
<dbReference type="GO" id="GO:0050421">
    <property type="term" value="F:nitrite reductase (NO-forming) activity"/>
    <property type="evidence" value="ECO:0007669"/>
    <property type="project" value="UniProtKB-EC"/>
</dbReference>
<evidence type="ECO:0000256" key="7">
    <source>
        <dbReference type="ARBA" id="ARBA00022723"/>
    </source>
</evidence>
<dbReference type="SUPFAM" id="SSF49503">
    <property type="entry name" value="Cupredoxins"/>
    <property type="match status" value="3"/>
</dbReference>
<comment type="similarity">
    <text evidence="3">Belongs to the multicopper oxidase family.</text>
</comment>